<dbReference type="OrthoDB" id="8685508at2"/>
<name>A0A557QY17_9RHOO</name>
<keyword evidence="2" id="KW-1185">Reference proteome</keyword>
<reference evidence="1 2" key="1">
    <citation type="submission" date="2019-07" db="EMBL/GenBank/DDBJ databases">
        <title>The pathways for chlorine oxyanion respiration interact through the shared metabolite chlorate.</title>
        <authorList>
            <person name="Barnum T.P."/>
            <person name="Cheng Y."/>
            <person name="Hill K.A."/>
            <person name="Lucas L.N."/>
            <person name="Carlson H.K."/>
            <person name="Coates J.D."/>
        </authorList>
    </citation>
    <scope>NUCLEOTIDE SEQUENCE [LARGE SCALE GENOMIC DNA]</scope>
    <source>
        <strain evidence="1 2">SFB-3</strain>
    </source>
</reference>
<organism evidence="1 2">
    <name type="scientific">Denitromonas halophila</name>
    <dbReference type="NCBI Taxonomy" id="1629404"/>
    <lineage>
        <taxon>Bacteria</taxon>
        <taxon>Pseudomonadati</taxon>
        <taxon>Pseudomonadota</taxon>
        <taxon>Betaproteobacteria</taxon>
        <taxon>Rhodocyclales</taxon>
        <taxon>Zoogloeaceae</taxon>
        <taxon>Denitromonas</taxon>
    </lineage>
</organism>
<sequence>MTDPDVRSQHFVSIGQWASLWALLLCFLSPHAAALNDARLVDALRSGGLVVLIRHAATESGTGDPPGFRLDDCTTQRNLSAAGRDQARALGAWFGAQRIPVGEVRSSRWCRCLDTAKLAFPPQTTMIPWPPLDSFFDARHRADAATAAALAGLANPIAGNRIWVTHQVNITALSGIYPAPGELVVMQPRARPDGGYRLELMGRLTPSTAS</sequence>
<evidence type="ECO:0000313" key="1">
    <source>
        <dbReference type="EMBL" id="TVO57810.1"/>
    </source>
</evidence>
<dbReference type="InterPro" id="IPR029033">
    <property type="entry name" value="His_PPase_superfam"/>
</dbReference>
<dbReference type="EMBL" id="VMNK01000006">
    <property type="protein sequence ID" value="TVO57810.1"/>
    <property type="molecule type" value="Genomic_DNA"/>
</dbReference>
<protein>
    <submittedName>
        <fullName evidence="1">Histidine phosphatase family protein</fullName>
    </submittedName>
</protein>
<dbReference type="Proteomes" id="UP000319502">
    <property type="component" value="Unassembled WGS sequence"/>
</dbReference>
<dbReference type="AlphaFoldDB" id="A0A557QY17"/>
<dbReference type="SUPFAM" id="SSF53254">
    <property type="entry name" value="Phosphoglycerate mutase-like"/>
    <property type="match status" value="1"/>
</dbReference>
<dbReference type="SMART" id="SM00855">
    <property type="entry name" value="PGAM"/>
    <property type="match status" value="1"/>
</dbReference>
<dbReference type="InterPro" id="IPR013078">
    <property type="entry name" value="His_Pase_superF_clade-1"/>
</dbReference>
<accession>A0A557QY17</accession>
<comment type="caution">
    <text evidence="1">The sequence shown here is derived from an EMBL/GenBank/DDBJ whole genome shotgun (WGS) entry which is preliminary data.</text>
</comment>
<dbReference type="RefSeq" id="WP_144309260.1">
    <property type="nucleotide sequence ID" value="NZ_VMNK01000006.1"/>
</dbReference>
<dbReference type="CDD" id="cd07040">
    <property type="entry name" value="HP"/>
    <property type="match status" value="1"/>
</dbReference>
<proteinExistence type="predicted"/>
<dbReference type="Pfam" id="PF00300">
    <property type="entry name" value="His_Phos_1"/>
    <property type="match status" value="1"/>
</dbReference>
<dbReference type="Gene3D" id="3.40.50.1240">
    <property type="entry name" value="Phosphoglycerate mutase-like"/>
    <property type="match status" value="1"/>
</dbReference>
<evidence type="ECO:0000313" key="2">
    <source>
        <dbReference type="Proteomes" id="UP000319502"/>
    </source>
</evidence>
<gene>
    <name evidence="1" type="ORF">FHP91_09105</name>
</gene>